<dbReference type="KEGG" id="fil:BN1229_v1_1854"/>
<proteinExistence type="predicted"/>
<protein>
    <submittedName>
        <fullName evidence="1">Uncharacterized protein</fullName>
    </submittedName>
</protein>
<dbReference type="Proteomes" id="UP000033187">
    <property type="component" value="Chromosome 1"/>
</dbReference>
<accession>A0A0D6JEN3</accession>
<name>A0A0D6JEN3_9HYPH</name>
<reference evidence="2" key="1">
    <citation type="submission" date="2015-02" db="EMBL/GenBank/DDBJ databases">
        <authorList>
            <person name="Chooi Y.-H."/>
        </authorList>
    </citation>
    <scope>NUCLEOTIDE SEQUENCE [LARGE SCALE GENOMIC DNA]</scope>
    <source>
        <strain evidence="2">strain Y</strain>
    </source>
</reference>
<keyword evidence="2" id="KW-1185">Reference proteome</keyword>
<dbReference type="KEGG" id="fiy:BN1229_v1_1856"/>
<evidence type="ECO:0000313" key="2">
    <source>
        <dbReference type="Proteomes" id="UP000033187"/>
    </source>
</evidence>
<organism evidence="1 2">
    <name type="scientific">Candidatus Filomicrobium marinum</name>
    <dbReference type="NCBI Taxonomy" id="1608628"/>
    <lineage>
        <taxon>Bacteria</taxon>
        <taxon>Pseudomonadati</taxon>
        <taxon>Pseudomonadota</taxon>
        <taxon>Alphaproteobacteria</taxon>
        <taxon>Hyphomicrobiales</taxon>
        <taxon>Hyphomicrobiaceae</taxon>
        <taxon>Filomicrobium</taxon>
    </lineage>
</organism>
<dbReference type="EMBL" id="LN829119">
    <property type="protein sequence ID" value="CPR18764.1"/>
    <property type="molecule type" value="Genomic_DNA"/>
</dbReference>
<dbReference type="AlphaFoldDB" id="A0A0D6JEN3"/>
<gene>
    <name evidence="1" type="ORF">YBN1229_v1_1856</name>
</gene>
<sequence length="89" mass="9281">MQSSSLSGRSVAYGCLASSWAWICSSMGSGGFRLVGACGMTIAPFQRDVSGLLPNQKGMLGVGIATDAIGWGQDDQQIWFPPSNDGEAH</sequence>
<evidence type="ECO:0000313" key="1">
    <source>
        <dbReference type="EMBL" id="CPR18764.1"/>
    </source>
</evidence>